<dbReference type="Gene3D" id="3.90.700.10">
    <property type="entry name" value="Succinate dehydrogenase/fumarate reductase flavoprotein, catalytic domain"/>
    <property type="match status" value="1"/>
</dbReference>
<dbReference type="GO" id="GO:0034628">
    <property type="term" value="P:'de novo' NAD+ biosynthetic process from L-aspartate"/>
    <property type="evidence" value="ECO:0007669"/>
    <property type="project" value="TreeGrafter"/>
</dbReference>
<evidence type="ECO:0000256" key="2">
    <source>
        <dbReference type="ARBA" id="ARBA00004950"/>
    </source>
</evidence>
<dbReference type="FunFam" id="3.90.700.10:FF:000002">
    <property type="entry name" value="L-aspartate oxidase"/>
    <property type="match status" value="1"/>
</dbReference>
<dbReference type="InterPro" id="IPR003953">
    <property type="entry name" value="FAD-dep_OxRdtase_2_FAD-bd"/>
</dbReference>
<accession>A0A0S4M802</accession>
<dbReference type="PRINTS" id="PR00368">
    <property type="entry name" value="FADPNR"/>
</dbReference>
<dbReference type="NCBIfam" id="TIGR00551">
    <property type="entry name" value="nadB"/>
    <property type="match status" value="1"/>
</dbReference>
<gene>
    <name evidence="13" type="ORF">Ark11_0672</name>
</gene>
<evidence type="ECO:0000256" key="10">
    <source>
        <dbReference type="NCBIfam" id="TIGR00551"/>
    </source>
</evidence>
<keyword evidence="8 11" id="KW-0560">Oxidoreductase</keyword>
<organism evidence="13 14">
    <name type="scientific">Candidatus Ichthyocystis hellenicum</name>
    <dbReference type="NCBI Taxonomy" id="1561003"/>
    <lineage>
        <taxon>Bacteria</taxon>
        <taxon>Pseudomonadati</taxon>
        <taxon>Pseudomonadota</taxon>
        <taxon>Betaproteobacteria</taxon>
        <taxon>Burkholderiales</taxon>
        <taxon>Candidatus Ichthyocystis</taxon>
    </lineage>
</organism>
<dbReference type="InterPro" id="IPR027477">
    <property type="entry name" value="Succ_DH/fumarate_Rdtase_cat_sf"/>
</dbReference>
<dbReference type="InterPro" id="IPR036188">
    <property type="entry name" value="FAD/NAD-bd_sf"/>
</dbReference>
<dbReference type="Proteomes" id="UP000198651">
    <property type="component" value="Chromosome I"/>
</dbReference>
<comment type="subcellular location">
    <subcellularLocation>
        <location evidence="11">Cytoplasm</location>
    </subcellularLocation>
</comment>
<evidence type="ECO:0000256" key="11">
    <source>
        <dbReference type="RuleBase" id="RU362049"/>
    </source>
</evidence>
<dbReference type="EMBL" id="LN906597">
    <property type="protein sequence ID" value="CUT17508.1"/>
    <property type="molecule type" value="Genomic_DNA"/>
</dbReference>
<name>A0A0S4M802_9BURK</name>
<evidence type="ECO:0000313" key="13">
    <source>
        <dbReference type="EMBL" id="CUT17508.1"/>
    </source>
</evidence>
<evidence type="ECO:0000256" key="4">
    <source>
        <dbReference type="ARBA" id="ARBA00012173"/>
    </source>
</evidence>
<feature type="domain" description="FAD-dependent oxidoreductase 2 FAD-binding" evidence="12">
    <location>
        <begin position="5"/>
        <end position="374"/>
    </location>
</feature>
<evidence type="ECO:0000256" key="7">
    <source>
        <dbReference type="ARBA" id="ARBA00022827"/>
    </source>
</evidence>
<dbReference type="RefSeq" id="WP_242641386.1">
    <property type="nucleotide sequence ID" value="NZ_LN906597.1"/>
</dbReference>
<dbReference type="GO" id="GO:0005737">
    <property type="term" value="C:cytoplasm"/>
    <property type="evidence" value="ECO:0007669"/>
    <property type="project" value="UniProtKB-SubCell"/>
</dbReference>
<protein>
    <recommendedName>
        <fullName evidence="4 10">L-aspartate oxidase</fullName>
        <ecNumber evidence="4 10">1.4.3.16</ecNumber>
    </recommendedName>
</protein>
<dbReference type="Pfam" id="PF00890">
    <property type="entry name" value="FAD_binding_2"/>
    <property type="match status" value="1"/>
</dbReference>
<reference evidence="14" key="1">
    <citation type="submission" date="2015-11" db="EMBL/GenBank/DDBJ databases">
        <authorList>
            <person name="Seth-Smith H.M.B."/>
        </authorList>
    </citation>
    <scope>NUCLEOTIDE SEQUENCE [LARGE SCALE GENOMIC DNA]</scope>
    <source>
        <strain evidence="14">2013Ark11</strain>
    </source>
</reference>
<proteinExistence type="inferred from homology"/>
<keyword evidence="5 11" id="KW-0285">Flavoprotein</keyword>
<dbReference type="SUPFAM" id="SSF56425">
    <property type="entry name" value="Succinate dehydrogenase/fumarate reductase flavoprotein, catalytic domain"/>
    <property type="match status" value="1"/>
</dbReference>
<dbReference type="PANTHER" id="PTHR42716">
    <property type="entry name" value="L-ASPARTATE OXIDASE"/>
    <property type="match status" value="1"/>
</dbReference>
<keyword evidence="7 11" id="KW-0274">FAD</keyword>
<comment type="function">
    <text evidence="11">Catalyzes the oxidation of L-aspartate to iminoaspartate.</text>
</comment>
<comment type="similarity">
    <text evidence="3 11">Belongs to the FAD-dependent oxidoreductase 2 family. NadB subfamily.</text>
</comment>
<evidence type="ECO:0000259" key="12">
    <source>
        <dbReference type="Pfam" id="PF00890"/>
    </source>
</evidence>
<comment type="cofactor">
    <cofactor evidence="1 11">
        <name>FAD</name>
        <dbReference type="ChEBI" id="CHEBI:57692"/>
    </cofactor>
</comment>
<dbReference type="GO" id="GO:0008734">
    <property type="term" value="F:L-aspartate oxidase activity"/>
    <property type="evidence" value="ECO:0007669"/>
    <property type="project" value="UniProtKB-UniRule"/>
</dbReference>
<evidence type="ECO:0000256" key="1">
    <source>
        <dbReference type="ARBA" id="ARBA00001974"/>
    </source>
</evidence>
<dbReference type="SUPFAM" id="SSF51905">
    <property type="entry name" value="FAD/NAD(P)-binding domain"/>
    <property type="match status" value="1"/>
</dbReference>
<dbReference type="UniPathway" id="UPA00253">
    <property type="reaction ID" value="UER00326"/>
</dbReference>
<evidence type="ECO:0000313" key="14">
    <source>
        <dbReference type="Proteomes" id="UP000198651"/>
    </source>
</evidence>
<dbReference type="Gene3D" id="3.50.50.60">
    <property type="entry name" value="FAD/NAD(P)-binding domain"/>
    <property type="match status" value="1"/>
</dbReference>
<evidence type="ECO:0000256" key="6">
    <source>
        <dbReference type="ARBA" id="ARBA00022642"/>
    </source>
</evidence>
<dbReference type="EC" id="1.4.3.16" evidence="4 10"/>
<dbReference type="InterPro" id="IPR037099">
    <property type="entry name" value="Fum_R/Succ_DH_flav-like_C_sf"/>
</dbReference>
<dbReference type="SUPFAM" id="SSF46977">
    <property type="entry name" value="Succinate dehydrogenase/fumarate reductase flavoprotein C-terminal domain"/>
    <property type="match status" value="1"/>
</dbReference>
<evidence type="ECO:0000256" key="9">
    <source>
        <dbReference type="ARBA" id="ARBA00048305"/>
    </source>
</evidence>
<sequence>MSIFVVGAGISGLVLSIELAQYRDVYLVSKSSYNASSSYWAQGGIACSWSSDDSSQDHLRDTFVASGNTSDRGSAYSIIERGRESVEWLFSHGFSCTKINNLGVHLAQEGGHCRRRIVHCKDITGAAIVEALYSMAKNHPRIHLMENTRALNIFHKDKKCTGIQLFNTDQQKITSYDTSHVVLACGGLGQVYSHSTNPSTNTGDGIALAWKTGCAVVNLEFIQFHPTGFYTPKGTPFLVTEALRGEGGKICNKNGYNFIKDFDKRGDLAPRDTVSRAISCYLQEHPEENCVYLDATHKTPSFLKKNFPNLYRCCRNYDIDITQDYIPVIPSAHYCCGGVKTNYHGETDIKSLWAIGEMAYTGLHGANRLASNSLLECIVMGRRCAKSILSKEASPVTIRSEMSISASPTKPEQNVIATIQNIMSQYVGIVRSTNNLRIAADKLSSIVCPNENTDAHSIHMCAQLIVMSSQQRKNNYGCYYNKDFKTNTSVFHPTYLFP</sequence>
<dbReference type="STRING" id="1561003.Ark11_0672"/>
<comment type="catalytic activity">
    <reaction evidence="9">
        <text>L-aspartate + O2 = iminosuccinate + H2O2</text>
        <dbReference type="Rhea" id="RHEA:25876"/>
        <dbReference type="ChEBI" id="CHEBI:15379"/>
        <dbReference type="ChEBI" id="CHEBI:16240"/>
        <dbReference type="ChEBI" id="CHEBI:29991"/>
        <dbReference type="ChEBI" id="CHEBI:77875"/>
        <dbReference type="EC" id="1.4.3.16"/>
    </reaction>
    <physiologicalReaction direction="left-to-right" evidence="9">
        <dbReference type="Rhea" id="RHEA:25877"/>
    </physiologicalReaction>
</comment>
<dbReference type="AlphaFoldDB" id="A0A0S4M802"/>
<keyword evidence="14" id="KW-1185">Reference proteome</keyword>
<dbReference type="InterPro" id="IPR005288">
    <property type="entry name" value="NadB"/>
</dbReference>
<evidence type="ECO:0000256" key="8">
    <source>
        <dbReference type="ARBA" id="ARBA00023002"/>
    </source>
</evidence>
<dbReference type="PATRIC" id="fig|1561003.3.peg.677"/>
<dbReference type="PANTHER" id="PTHR42716:SF2">
    <property type="entry name" value="L-ASPARTATE OXIDASE, CHLOROPLASTIC"/>
    <property type="match status" value="1"/>
</dbReference>
<dbReference type="Gene3D" id="1.20.58.100">
    <property type="entry name" value="Fumarate reductase/succinate dehydrogenase flavoprotein-like, C-terminal domain"/>
    <property type="match status" value="1"/>
</dbReference>
<keyword evidence="6 11" id="KW-0662">Pyridine nucleotide biosynthesis</keyword>
<comment type="pathway">
    <text evidence="2 11">Cofactor biosynthesis; NAD(+) biosynthesis; iminoaspartate from L-aspartate (oxidase route): step 1/1.</text>
</comment>
<evidence type="ECO:0000256" key="3">
    <source>
        <dbReference type="ARBA" id="ARBA00008562"/>
    </source>
</evidence>
<evidence type="ECO:0000256" key="5">
    <source>
        <dbReference type="ARBA" id="ARBA00022630"/>
    </source>
</evidence>